<dbReference type="PANTHER" id="PTHR34653:SF1">
    <property type="entry name" value="FLAGELLAR HOOK-BASAL BODY COMPLEX PROTEIN FLIE"/>
    <property type="match status" value="1"/>
</dbReference>
<keyword evidence="3" id="KW-0966">Cell projection</keyword>
<dbReference type="EMBL" id="VSSQ01058112">
    <property type="protein sequence ID" value="MPN11843.1"/>
    <property type="molecule type" value="Genomic_DNA"/>
</dbReference>
<protein>
    <submittedName>
        <fullName evidence="3">Flagellar hook-basal body complex protein FliE</fullName>
    </submittedName>
</protein>
<dbReference type="GO" id="GO:0071973">
    <property type="term" value="P:bacterial-type flagellum-dependent cell motility"/>
    <property type="evidence" value="ECO:0007669"/>
    <property type="project" value="InterPro"/>
</dbReference>
<sequence>MFEDMKIYGGVENKSNEKESGFFSVLKDKLDGINEKQITSENTTSAFISGEEVDVHKVMLDAEEAKLSLELAVQMRNKIVEAYQEINRMQL</sequence>
<keyword evidence="3" id="KW-0282">Flagellum</keyword>
<dbReference type="HAMAP" id="MF_00724">
    <property type="entry name" value="FliE"/>
    <property type="match status" value="1"/>
</dbReference>
<proteinExistence type="inferred from homology"/>
<dbReference type="GO" id="GO:0003774">
    <property type="term" value="F:cytoskeletal motor activity"/>
    <property type="evidence" value="ECO:0007669"/>
    <property type="project" value="InterPro"/>
</dbReference>
<dbReference type="InterPro" id="IPR001624">
    <property type="entry name" value="FliE"/>
</dbReference>
<dbReference type="Pfam" id="PF02049">
    <property type="entry name" value="FliE"/>
    <property type="match status" value="1"/>
</dbReference>
<dbReference type="PANTHER" id="PTHR34653">
    <property type="match status" value="1"/>
</dbReference>
<evidence type="ECO:0000313" key="3">
    <source>
        <dbReference type="EMBL" id="MPN11843.1"/>
    </source>
</evidence>
<dbReference type="PRINTS" id="PR01006">
    <property type="entry name" value="FLGHOOKFLIE"/>
</dbReference>
<accession>A0A645FHW5</accession>
<keyword evidence="2" id="KW-0975">Bacterial flagellum</keyword>
<dbReference type="NCBIfam" id="TIGR00205">
    <property type="entry name" value="fliE"/>
    <property type="match status" value="1"/>
</dbReference>
<dbReference type="AlphaFoldDB" id="A0A645FHW5"/>
<evidence type="ECO:0000256" key="1">
    <source>
        <dbReference type="ARBA" id="ARBA00004117"/>
    </source>
</evidence>
<evidence type="ECO:0000256" key="2">
    <source>
        <dbReference type="ARBA" id="ARBA00023143"/>
    </source>
</evidence>
<dbReference type="GO" id="GO:0005198">
    <property type="term" value="F:structural molecule activity"/>
    <property type="evidence" value="ECO:0007669"/>
    <property type="project" value="InterPro"/>
</dbReference>
<name>A0A645FHW5_9ZZZZ</name>
<comment type="subcellular location">
    <subcellularLocation>
        <location evidence="1">Bacterial flagellum basal body</location>
    </subcellularLocation>
</comment>
<comment type="caution">
    <text evidence="3">The sequence shown here is derived from an EMBL/GenBank/DDBJ whole genome shotgun (WGS) entry which is preliminary data.</text>
</comment>
<gene>
    <name evidence="3" type="primary">fliE_22</name>
    <name evidence="3" type="ORF">SDC9_159151</name>
</gene>
<organism evidence="3">
    <name type="scientific">bioreactor metagenome</name>
    <dbReference type="NCBI Taxonomy" id="1076179"/>
    <lineage>
        <taxon>unclassified sequences</taxon>
        <taxon>metagenomes</taxon>
        <taxon>ecological metagenomes</taxon>
    </lineage>
</organism>
<reference evidence="3" key="1">
    <citation type="submission" date="2019-08" db="EMBL/GenBank/DDBJ databases">
        <authorList>
            <person name="Kucharzyk K."/>
            <person name="Murdoch R.W."/>
            <person name="Higgins S."/>
            <person name="Loffler F."/>
        </authorList>
    </citation>
    <scope>NUCLEOTIDE SEQUENCE</scope>
</reference>
<keyword evidence="3" id="KW-0969">Cilium</keyword>
<dbReference type="GO" id="GO:0009425">
    <property type="term" value="C:bacterial-type flagellum basal body"/>
    <property type="evidence" value="ECO:0007669"/>
    <property type="project" value="UniProtKB-SubCell"/>
</dbReference>